<name>A0ABN1EXX5_9PROT</name>
<proteinExistence type="predicted"/>
<dbReference type="PANTHER" id="PTHR42881">
    <property type="entry name" value="PROLYL ENDOPEPTIDASE"/>
    <property type="match status" value="1"/>
</dbReference>
<evidence type="ECO:0000259" key="5">
    <source>
        <dbReference type="Pfam" id="PF00326"/>
    </source>
</evidence>
<dbReference type="Pfam" id="PF02897">
    <property type="entry name" value="Peptidase_S9_N"/>
    <property type="match status" value="1"/>
</dbReference>
<evidence type="ECO:0000256" key="3">
    <source>
        <dbReference type="ARBA" id="ARBA00022825"/>
    </source>
</evidence>
<keyword evidence="8" id="KW-1185">Reference proteome</keyword>
<feature type="domain" description="Peptidase S9 prolyl oligopeptidase catalytic" evidence="5">
    <location>
        <begin position="492"/>
        <end position="694"/>
    </location>
</feature>
<comment type="caution">
    <text evidence="7">The sequence shown here is derived from an EMBL/GenBank/DDBJ whole genome shotgun (WGS) entry which is preliminary data.</text>
</comment>
<dbReference type="InterPro" id="IPR051167">
    <property type="entry name" value="Prolyl_oligopep/macrocyclase"/>
</dbReference>
<dbReference type="EMBL" id="BAAADD010000007">
    <property type="protein sequence ID" value="GAA0576686.1"/>
    <property type="molecule type" value="Genomic_DNA"/>
</dbReference>
<dbReference type="Pfam" id="PF00326">
    <property type="entry name" value="Peptidase_S9"/>
    <property type="match status" value="1"/>
</dbReference>
<dbReference type="Proteomes" id="UP001499951">
    <property type="component" value="Unassembled WGS sequence"/>
</dbReference>
<keyword evidence="1" id="KW-0645">Protease</keyword>
<accession>A0ABN1EXX5</accession>
<dbReference type="InterPro" id="IPR023302">
    <property type="entry name" value="Pept_S9A_N"/>
</dbReference>
<dbReference type="InterPro" id="IPR001375">
    <property type="entry name" value="Peptidase_S9_cat"/>
</dbReference>
<dbReference type="InterPro" id="IPR029058">
    <property type="entry name" value="AB_hydrolase_fold"/>
</dbReference>
<dbReference type="Gene3D" id="3.40.50.1820">
    <property type="entry name" value="alpha/beta hydrolase"/>
    <property type="match status" value="1"/>
</dbReference>
<keyword evidence="4" id="KW-0732">Signal</keyword>
<evidence type="ECO:0000313" key="8">
    <source>
        <dbReference type="Proteomes" id="UP001499951"/>
    </source>
</evidence>
<dbReference type="RefSeq" id="WP_166936402.1">
    <property type="nucleotide sequence ID" value="NZ_BAAADD010000007.1"/>
</dbReference>
<dbReference type="Gene3D" id="2.130.10.120">
    <property type="entry name" value="Prolyl oligopeptidase, N-terminal domain"/>
    <property type="match status" value="1"/>
</dbReference>
<keyword evidence="2" id="KW-0378">Hydrolase</keyword>
<sequence>MRRAAALFFAVFAATTAGMAADQGNHMKDPYIWLEDVHGQKPLAWVKEQNVKSLGLLKADPDYQKNYDFILKVLDAKDRIPYGGVDHGFVYNYWQDQEHPKGLWRRTTIAEYAKAEPQWEVLIDLDKLAADEKENWVWKGSACSPSQKRCLVNLSRGGGDAVVVREFDLGTKSFVKDGFALKEAKSDVTLVDDDTVLFGTDFGAGSMTSSGYPRIVKMWHRGEAIDAAATQLEGKDGDVSVAATVLRNGADTLPVIVRGTSFFEAEYYLAAANQTWWKIPVPLSAQLQGYFKGQLLFSLREDWTPPGGAKLGKGTLISFAVDGLQPDHLTPISVLYTPGPRASVESVATGRDAVYVAVLNNVIGEVHAYRLANGAWAGKTLPLPAGGSANIVSTNDYGSEVYLSFQSFLKAPTLYFDDGKDAPKEIKALPARFDAAGMETVQYEATSTDGTKIPYFVMRPKALKGPAPTILNGYGGFEISETPFYSANFGKLWVGRGGVYVLANIRGGGEFGPAWHEAALKENRQKAFDDFAAVAADLIARKITTAKQLGIVGGSNGGLLVSTVMTQHPELLGAVVCQVPLIDMIRYTGIGAGASWIAEYGDPADPKAAEYIGKYSPYQNVAKDKTYPPVFFVTATSDDRVTPVHARKMAARMMEQGHEVLFYENTDGGHAAAADHKQSAELWGLTFVYFAEKLGLK</sequence>
<dbReference type="PRINTS" id="PR00862">
    <property type="entry name" value="PROLIGOPTASE"/>
</dbReference>
<dbReference type="PANTHER" id="PTHR42881:SF13">
    <property type="entry name" value="PROLYL ENDOPEPTIDASE"/>
    <property type="match status" value="1"/>
</dbReference>
<dbReference type="SUPFAM" id="SSF53474">
    <property type="entry name" value="alpha/beta-Hydrolases"/>
    <property type="match status" value="1"/>
</dbReference>
<feature type="signal peptide" evidence="4">
    <location>
        <begin position="1"/>
        <end position="20"/>
    </location>
</feature>
<gene>
    <name evidence="7" type="ORF">GCM10008942_26940</name>
</gene>
<organism evidence="7 8">
    <name type="scientific">Rhizomicrobium electricum</name>
    <dbReference type="NCBI Taxonomy" id="480070"/>
    <lineage>
        <taxon>Bacteria</taxon>
        <taxon>Pseudomonadati</taxon>
        <taxon>Pseudomonadota</taxon>
        <taxon>Alphaproteobacteria</taxon>
        <taxon>Micropepsales</taxon>
        <taxon>Micropepsaceae</taxon>
        <taxon>Rhizomicrobium</taxon>
    </lineage>
</organism>
<evidence type="ECO:0000256" key="4">
    <source>
        <dbReference type="SAM" id="SignalP"/>
    </source>
</evidence>
<evidence type="ECO:0000256" key="2">
    <source>
        <dbReference type="ARBA" id="ARBA00022801"/>
    </source>
</evidence>
<evidence type="ECO:0000256" key="1">
    <source>
        <dbReference type="ARBA" id="ARBA00022670"/>
    </source>
</evidence>
<keyword evidence="3" id="KW-0720">Serine protease</keyword>
<dbReference type="SUPFAM" id="SSF50993">
    <property type="entry name" value="Peptidase/esterase 'gauge' domain"/>
    <property type="match status" value="1"/>
</dbReference>
<protein>
    <submittedName>
        <fullName evidence="7">Prolyl oligopeptidase family protein</fullName>
    </submittedName>
</protein>
<feature type="domain" description="Peptidase S9A N-terminal" evidence="6">
    <location>
        <begin position="21"/>
        <end position="417"/>
    </location>
</feature>
<evidence type="ECO:0000259" key="6">
    <source>
        <dbReference type="Pfam" id="PF02897"/>
    </source>
</evidence>
<reference evidence="7 8" key="1">
    <citation type="journal article" date="2019" name="Int. J. Syst. Evol. Microbiol.">
        <title>The Global Catalogue of Microorganisms (GCM) 10K type strain sequencing project: providing services to taxonomists for standard genome sequencing and annotation.</title>
        <authorList>
            <consortium name="The Broad Institute Genomics Platform"/>
            <consortium name="The Broad Institute Genome Sequencing Center for Infectious Disease"/>
            <person name="Wu L."/>
            <person name="Ma J."/>
        </authorList>
    </citation>
    <scope>NUCLEOTIDE SEQUENCE [LARGE SCALE GENOMIC DNA]</scope>
    <source>
        <strain evidence="7 8">JCM 15089</strain>
    </source>
</reference>
<feature type="chain" id="PRO_5045350593" evidence="4">
    <location>
        <begin position="21"/>
        <end position="697"/>
    </location>
</feature>
<evidence type="ECO:0000313" key="7">
    <source>
        <dbReference type="EMBL" id="GAA0576686.1"/>
    </source>
</evidence>
<dbReference type="InterPro" id="IPR002470">
    <property type="entry name" value="Peptidase_S9A"/>
</dbReference>